<name>A0A4Y2IZ07_ARAVE</name>
<keyword evidence="2" id="KW-1185">Reference proteome</keyword>
<sequence>MKSSPGTITTNLLKKGIPCEKFMSGRVLGSCWQGCSGAGMHWNTVPALLFLREVNNKKIVKMSIKQHDFCHPGWSIPLLERPGTAYFVTPLRLLVTSCHAVNYVFDAEFTEGGHYSCGYSLV</sequence>
<protein>
    <submittedName>
        <fullName evidence="1">Uncharacterized protein</fullName>
    </submittedName>
</protein>
<dbReference type="AlphaFoldDB" id="A0A4Y2IZ07"/>
<evidence type="ECO:0000313" key="1">
    <source>
        <dbReference type="EMBL" id="GBM82870.1"/>
    </source>
</evidence>
<gene>
    <name evidence="1" type="ORF">AVEN_183730_1</name>
</gene>
<organism evidence="1 2">
    <name type="scientific">Araneus ventricosus</name>
    <name type="common">Orbweaver spider</name>
    <name type="synonym">Epeira ventricosa</name>
    <dbReference type="NCBI Taxonomy" id="182803"/>
    <lineage>
        <taxon>Eukaryota</taxon>
        <taxon>Metazoa</taxon>
        <taxon>Ecdysozoa</taxon>
        <taxon>Arthropoda</taxon>
        <taxon>Chelicerata</taxon>
        <taxon>Arachnida</taxon>
        <taxon>Araneae</taxon>
        <taxon>Araneomorphae</taxon>
        <taxon>Entelegynae</taxon>
        <taxon>Araneoidea</taxon>
        <taxon>Araneidae</taxon>
        <taxon>Araneus</taxon>
    </lineage>
</organism>
<proteinExistence type="predicted"/>
<dbReference type="EMBL" id="BGPR01003040">
    <property type="protein sequence ID" value="GBM82870.1"/>
    <property type="molecule type" value="Genomic_DNA"/>
</dbReference>
<comment type="caution">
    <text evidence="1">The sequence shown here is derived from an EMBL/GenBank/DDBJ whole genome shotgun (WGS) entry which is preliminary data.</text>
</comment>
<evidence type="ECO:0000313" key="2">
    <source>
        <dbReference type="Proteomes" id="UP000499080"/>
    </source>
</evidence>
<reference evidence="1 2" key="1">
    <citation type="journal article" date="2019" name="Sci. Rep.">
        <title>Orb-weaving spider Araneus ventricosus genome elucidates the spidroin gene catalogue.</title>
        <authorList>
            <person name="Kono N."/>
            <person name="Nakamura H."/>
            <person name="Ohtoshi R."/>
            <person name="Moran D.A.P."/>
            <person name="Shinohara A."/>
            <person name="Yoshida Y."/>
            <person name="Fujiwara M."/>
            <person name="Mori M."/>
            <person name="Tomita M."/>
            <person name="Arakawa K."/>
        </authorList>
    </citation>
    <scope>NUCLEOTIDE SEQUENCE [LARGE SCALE GENOMIC DNA]</scope>
</reference>
<dbReference type="Proteomes" id="UP000499080">
    <property type="component" value="Unassembled WGS sequence"/>
</dbReference>
<accession>A0A4Y2IZ07</accession>